<organism evidence="6 7">
    <name type="scientific">Paraglomus occultum</name>
    <dbReference type="NCBI Taxonomy" id="144539"/>
    <lineage>
        <taxon>Eukaryota</taxon>
        <taxon>Fungi</taxon>
        <taxon>Fungi incertae sedis</taxon>
        <taxon>Mucoromycota</taxon>
        <taxon>Glomeromycotina</taxon>
        <taxon>Glomeromycetes</taxon>
        <taxon>Paraglomerales</taxon>
        <taxon>Paraglomeraceae</taxon>
        <taxon>Paraglomus</taxon>
    </lineage>
</organism>
<keyword evidence="3" id="KW-0539">Nucleus</keyword>
<dbReference type="Proteomes" id="UP000789572">
    <property type="component" value="Unassembled WGS sequence"/>
</dbReference>
<reference evidence="6" key="1">
    <citation type="submission" date="2021-06" db="EMBL/GenBank/DDBJ databases">
        <authorList>
            <person name="Kallberg Y."/>
            <person name="Tangrot J."/>
            <person name="Rosling A."/>
        </authorList>
    </citation>
    <scope>NUCLEOTIDE SEQUENCE</scope>
    <source>
        <strain evidence="6">IA702</strain>
    </source>
</reference>
<dbReference type="EMBL" id="CAJVPJ010000043">
    <property type="protein sequence ID" value="CAG8464746.1"/>
    <property type="molecule type" value="Genomic_DNA"/>
</dbReference>
<dbReference type="AlphaFoldDB" id="A0A9N8VW94"/>
<protein>
    <submittedName>
        <fullName evidence="6">8447_t:CDS:1</fullName>
    </submittedName>
</protein>
<evidence type="ECO:0000256" key="3">
    <source>
        <dbReference type="ARBA" id="ARBA00023242"/>
    </source>
</evidence>
<sequence length="318" mass="37411">MIQKRDSTISLRNAYKNDHIEIEYLTNSVRHDPRTGELFHDIFKDFRGLASFNKVTRNNMMNDKSNAAEMPCNSLSIKCCQEQKEEKIVDRNHKVEERRVEDQKVYNVNKRLREDDNTDDDNKEAQSKRPLFSSKEWIVKNEYETTCGKERIIKEDQKETKADIAATHKPLPLSANSSSPKFASSALLSQYKPRRIKEVIRGKNERRLLLAEPCVCCRDFYNMIAPVKINPGMTNIPEDVRQKGYADADDLCRMYGRHRYKYSKREPGDWYWDINGGKLFSKAQLERIRKEVETNDKEWEARRKKEDEYWDKLNGGGQ</sequence>
<dbReference type="InterPro" id="IPR013882">
    <property type="entry name" value="Ctp1_C"/>
</dbReference>
<keyword evidence="2" id="KW-0227">DNA damage</keyword>
<evidence type="ECO:0000256" key="1">
    <source>
        <dbReference type="ARBA" id="ARBA00004123"/>
    </source>
</evidence>
<dbReference type="OrthoDB" id="5801062at2759"/>
<keyword evidence="7" id="KW-1185">Reference proteome</keyword>
<feature type="region of interest" description="Disordered" evidence="4">
    <location>
        <begin position="108"/>
        <end position="128"/>
    </location>
</feature>
<dbReference type="GO" id="GO:0006281">
    <property type="term" value="P:DNA repair"/>
    <property type="evidence" value="ECO:0007669"/>
    <property type="project" value="InterPro"/>
</dbReference>
<feature type="domain" description="DNA endonuclease activator Ctp1 C-terminal" evidence="5">
    <location>
        <begin position="197"/>
        <end position="274"/>
    </location>
</feature>
<evidence type="ECO:0000259" key="5">
    <source>
        <dbReference type="Pfam" id="PF08573"/>
    </source>
</evidence>
<evidence type="ECO:0000256" key="4">
    <source>
        <dbReference type="SAM" id="MobiDB-lite"/>
    </source>
</evidence>
<comment type="caution">
    <text evidence="6">The sequence shown here is derived from an EMBL/GenBank/DDBJ whole genome shotgun (WGS) entry which is preliminary data.</text>
</comment>
<dbReference type="GO" id="GO:0005634">
    <property type="term" value="C:nucleus"/>
    <property type="evidence" value="ECO:0007669"/>
    <property type="project" value="UniProtKB-SubCell"/>
</dbReference>
<accession>A0A9N8VW94</accession>
<proteinExistence type="predicted"/>
<gene>
    <name evidence="6" type="ORF">POCULU_LOCUS742</name>
</gene>
<evidence type="ECO:0000313" key="7">
    <source>
        <dbReference type="Proteomes" id="UP000789572"/>
    </source>
</evidence>
<name>A0A9N8VW94_9GLOM</name>
<evidence type="ECO:0000256" key="2">
    <source>
        <dbReference type="ARBA" id="ARBA00022763"/>
    </source>
</evidence>
<dbReference type="Pfam" id="PF08573">
    <property type="entry name" value="SAE2"/>
    <property type="match status" value="1"/>
</dbReference>
<comment type="subcellular location">
    <subcellularLocation>
        <location evidence="1">Nucleus</location>
    </subcellularLocation>
</comment>
<evidence type="ECO:0000313" key="6">
    <source>
        <dbReference type="EMBL" id="CAG8464746.1"/>
    </source>
</evidence>